<dbReference type="InterPro" id="IPR020892">
    <property type="entry name" value="Cyclophilin-type_PPIase_CS"/>
</dbReference>
<proteinExistence type="predicted"/>
<evidence type="ECO:0000259" key="9">
    <source>
        <dbReference type="PROSITE" id="PS50072"/>
    </source>
</evidence>
<dbReference type="Pfam" id="PF00076">
    <property type="entry name" value="RRM_1"/>
    <property type="match status" value="1"/>
</dbReference>
<dbReference type="InterPro" id="IPR000504">
    <property type="entry name" value="RRM_dom"/>
</dbReference>
<evidence type="ECO:0000256" key="3">
    <source>
        <dbReference type="ARBA" id="ARBA00023110"/>
    </source>
</evidence>
<dbReference type="GO" id="GO:0005783">
    <property type="term" value="C:endoplasmic reticulum"/>
    <property type="evidence" value="ECO:0007669"/>
    <property type="project" value="TreeGrafter"/>
</dbReference>
<name>A0A8J5QTE4_9ASCO</name>
<dbReference type="PROSITE" id="PS50072">
    <property type="entry name" value="CSA_PPIASE_2"/>
    <property type="match status" value="1"/>
</dbReference>
<protein>
    <recommendedName>
        <fullName evidence="2">peptidylprolyl isomerase</fullName>
        <ecNumber evidence="2">5.2.1.8</ecNumber>
    </recommendedName>
    <alternativeName>
        <fullName evidence="5">Cyclophilin E</fullName>
    </alternativeName>
</protein>
<keyword evidence="12" id="KW-1185">Reference proteome</keyword>
<organism evidence="11 12">
    <name type="scientific">[Candida] subhashii</name>
    <dbReference type="NCBI Taxonomy" id="561895"/>
    <lineage>
        <taxon>Eukaryota</taxon>
        <taxon>Fungi</taxon>
        <taxon>Dikarya</taxon>
        <taxon>Ascomycota</taxon>
        <taxon>Saccharomycotina</taxon>
        <taxon>Pichiomycetes</taxon>
        <taxon>Debaryomycetaceae</taxon>
        <taxon>Spathaspora</taxon>
    </lineage>
</organism>
<reference evidence="11 12" key="1">
    <citation type="journal article" date="2021" name="DNA Res.">
        <title>Genome analysis of Candida subhashii reveals its hybrid nature and dual mitochondrial genome conformations.</title>
        <authorList>
            <person name="Mixao V."/>
            <person name="Hegedusova E."/>
            <person name="Saus E."/>
            <person name="Pryszcz L.P."/>
            <person name="Cillingova A."/>
            <person name="Nosek J."/>
            <person name="Gabaldon T."/>
        </authorList>
    </citation>
    <scope>NUCLEOTIDE SEQUENCE [LARGE SCALE GENOMIC DNA]</scope>
    <source>
        <strain evidence="11 12">CBS 10753</strain>
    </source>
</reference>
<dbReference type="AlphaFoldDB" id="A0A8J5QTE4"/>
<keyword evidence="8" id="KW-0732">Signal</keyword>
<dbReference type="GO" id="GO:0003723">
    <property type="term" value="F:RNA binding"/>
    <property type="evidence" value="ECO:0007669"/>
    <property type="project" value="UniProtKB-UniRule"/>
</dbReference>
<gene>
    <name evidence="11" type="ORF">J8A68_000251</name>
</gene>
<dbReference type="PANTHER" id="PTHR11071:SF561">
    <property type="entry name" value="PEPTIDYL-PROLYL CIS-TRANS ISOMERASE D-RELATED"/>
    <property type="match status" value="1"/>
</dbReference>
<evidence type="ECO:0000256" key="5">
    <source>
        <dbReference type="ARBA" id="ARBA00049785"/>
    </source>
</evidence>
<dbReference type="Proteomes" id="UP000694255">
    <property type="component" value="Unassembled WGS sequence"/>
</dbReference>
<keyword evidence="3" id="KW-0697">Rotamase</keyword>
<accession>A0A8J5QTE4</accession>
<dbReference type="PROSITE" id="PS00170">
    <property type="entry name" value="CSA_PPIASE_1"/>
    <property type="match status" value="1"/>
</dbReference>
<dbReference type="RefSeq" id="XP_049266438.1">
    <property type="nucleotide sequence ID" value="XM_049406297.1"/>
</dbReference>
<dbReference type="SMART" id="SM00360">
    <property type="entry name" value="RRM"/>
    <property type="match status" value="1"/>
</dbReference>
<evidence type="ECO:0000259" key="10">
    <source>
        <dbReference type="PROSITE" id="PS50102"/>
    </source>
</evidence>
<keyword evidence="6" id="KW-0694">RNA-binding</keyword>
<dbReference type="OrthoDB" id="271386at2759"/>
<dbReference type="PROSITE" id="PS50102">
    <property type="entry name" value="RRM"/>
    <property type="match status" value="1"/>
</dbReference>
<evidence type="ECO:0000256" key="4">
    <source>
        <dbReference type="ARBA" id="ARBA00023235"/>
    </source>
</evidence>
<feature type="region of interest" description="Disordered" evidence="7">
    <location>
        <begin position="216"/>
        <end position="283"/>
    </location>
</feature>
<sequence>MIVQFIHLLVLFAITTFSAVIPKQSFLTPEELTHLEGDPEVTHKVTFTISQEQPNKEPPIVLGDITIGLFGSVVPKTVENFYQLSSHKHDYGYLNSPFHRIIKDFMMQGGDFARGTGTGGFSIYDESTFPDENFELKHDKLGRVSMANAGKDTNGSQFFILNKDSTPHLDGKHVVFGQVIGGIDVVLAIAEVKTTRSSRPLEKIYISGIKTEIRETEDESKKEALKLAEDAKEQQQTEDEAAALEKSKEEVEEKQHKEEQEENKAAEEALSESAEEAKHLTEDDNNIVGKTAYEGDSSSFLSEYKYLLIFSVRNLPYNTSTESLYEFFGKYGNINQIRIPDPRANSSSSSSAQQGTCFIIYNNTTNAIRAAHDLNGVNFNGRYLVTSLYHVDRSKIANEELTLRQEHLNELKKMYEISD</sequence>
<dbReference type="GO" id="GO:0000324">
    <property type="term" value="C:fungal-type vacuole"/>
    <property type="evidence" value="ECO:0007669"/>
    <property type="project" value="TreeGrafter"/>
</dbReference>
<dbReference type="PANTHER" id="PTHR11071">
    <property type="entry name" value="PEPTIDYL-PROLYL CIS-TRANS ISOMERASE"/>
    <property type="match status" value="1"/>
</dbReference>
<evidence type="ECO:0000313" key="11">
    <source>
        <dbReference type="EMBL" id="KAG7666206.1"/>
    </source>
</evidence>
<evidence type="ECO:0000256" key="8">
    <source>
        <dbReference type="SAM" id="SignalP"/>
    </source>
</evidence>
<dbReference type="GO" id="GO:0003755">
    <property type="term" value="F:peptidyl-prolyl cis-trans isomerase activity"/>
    <property type="evidence" value="ECO:0007669"/>
    <property type="project" value="UniProtKB-KW"/>
</dbReference>
<evidence type="ECO:0000256" key="6">
    <source>
        <dbReference type="PROSITE-ProRule" id="PRU00176"/>
    </source>
</evidence>
<evidence type="ECO:0000256" key="2">
    <source>
        <dbReference type="ARBA" id="ARBA00013194"/>
    </source>
</evidence>
<feature type="signal peptide" evidence="8">
    <location>
        <begin position="1"/>
        <end position="18"/>
    </location>
</feature>
<dbReference type="GO" id="GO:0006457">
    <property type="term" value="P:protein folding"/>
    <property type="evidence" value="ECO:0007669"/>
    <property type="project" value="InterPro"/>
</dbReference>
<evidence type="ECO:0000256" key="7">
    <source>
        <dbReference type="SAM" id="MobiDB-lite"/>
    </source>
</evidence>
<evidence type="ECO:0000313" key="12">
    <source>
        <dbReference type="Proteomes" id="UP000694255"/>
    </source>
</evidence>
<evidence type="ECO:0000256" key="1">
    <source>
        <dbReference type="ARBA" id="ARBA00000971"/>
    </source>
</evidence>
<dbReference type="InterPro" id="IPR002130">
    <property type="entry name" value="Cyclophilin-type_PPIase_dom"/>
</dbReference>
<feature type="domain" description="PPIase cyclophilin-type" evidence="9">
    <location>
        <begin position="62"/>
        <end position="211"/>
    </location>
</feature>
<feature type="compositionally biased region" description="Basic and acidic residues" evidence="7">
    <location>
        <begin position="243"/>
        <end position="267"/>
    </location>
</feature>
<dbReference type="FunFam" id="2.40.100.10:FF:000025">
    <property type="entry name" value="Peptidyl-prolyl cis-trans isomerase CYP19-2"/>
    <property type="match status" value="1"/>
</dbReference>
<feature type="chain" id="PRO_5035172898" description="peptidylprolyl isomerase" evidence="8">
    <location>
        <begin position="19"/>
        <end position="419"/>
    </location>
</feature>
<comment type="caution">
    <text evidence="11">The sequence shown here is derived from an EMBL/GenBank/DDBJ whole genome shotgun (WGS) entry which is preliminary data.</text>
</comment>
<feature type="compositionally biased region" description="Basic and acidic residues" evidence="7">
    <location>
        <begin position="216"/>
        <end position="235"/>
    </location>
</feature>
<dbReference type="EC" id="5.2.1.8" evidence="2"/>
<dbReference type="GeneID" id="73467052"/>
<dbReference type="EMBL" id="JAGSYN010000031">
    <property type="protein sequence ID" value="KAG7666206.1"/>
    <property type="molecule type" value="Genomic_DNA"/>
</dbReference>
<feature type="domain" description="RRM" evidence="10">
    <location>
        <begin position="308"/>
        <end position="391"/>
    </location>
</feature>
<dbReference type="GO" id="GO:0016018">
    <property type="term" value="F:cyclosporin A binding"/>
    <property type="evidence" value="ECO:0007669"/>
    <property type="project" value="TreeGrafter"/>
</dbReference>
<comment type="catalytic activity">
    <reaction evidence="1">
        <text>[protein]-peptidylproline (omega=180) = [protein]-peptidylproline (omega=0)</text>
        <dbReference type="Rhea" id="RHEA:16237"/>
        <dbReference type="Rhea" id="RHEA-COMP:10747"/>
        <dbReference type="Rhea" id="RHEA-COMP:10748"/>
        <dbReference type="ChEBI" id="CHEBI:83833"/>
        <dbReference type="ChEBI" id="CHEBI:83834"/>
        <dbReference type="EC" id="5.2.1.8"/>
    </reaction>
</comment>
<dbReference type="Pfam" id="PF00160">
    <property type="entry name" value="Pro_isomerase"/>
    <property type="match status" value="1"/>
</dbReference>
<keyword evidence="4" id="KW-0413">Isomerase</keyword>